<feature type="domain" description="WCX" evidence="3">
    <location>
        <begin position="244"/>
        <end position="319"/>
    </location>
</feature>
<proteinExistence type="predicted"/>
<dbReference type="InterPro" id="IPR036388">
    <property type="entry name" value="WH-like_DNA-bd_sf"/>
</dbReference>
<dbReference type="InterPro" id="IPR057727">
    <property type="entry name" value="WCX_dom"/>
</dbReference>
<dbReference type="InterPro" id="IPR013196">
    <property type="entry name" value="HTH_11"/>
</dbReference>
<dbReference type="PANTHER" id="PTHR34580:SF1">
    <property type="entry name" value="PROTEIN PAFC"/>
    <property type="match status" value="1"/>
</dbReference>
<dbReference type="PIRSF" id="PIRSF016838">
    <property type="entry name" value="PafC"/>
    <property type="match status" value="1"/>
</dbReference>
<dbReference type="Pfam" id="PF25583">
    <property type="entry name" value="WCX"/>
    <property type="match status" value="1"/>
</dbReference>
<evidence type="ECO:0000259" key="3">
    <source>
        <dbReference type="Pfam" id="PF25583"/>
    </source>
</evidence>
<evidence type="ECO:0000259" key="1">
    <source>
        <dbReference type="Pfam" id="PF08279"/>
    </source>
</evidence>
<dbReference type="Pfam" id="PF13280">
    <property type="entry name" value="WYL"/>
    <property type="match status" value="1"/>
</dbReference>
<dbReference type="EMBL" id="JAJNBZ010000016">
    <property type="protein sequence ID" value="MCE5171331.1"/>
    <property type="molecule type" value="Genomic_DNA"/>
</dbReference>
<dbReference type="RefSeq" id="WP_233697835.1">
    <property type="nucleotide sequence ID" value="NZ_JAJNBZ010000016.1"/>
</dbReference>
<feature type="domain" description="Helix-turn-helix type 11" evidence="1">
    <location>
        <begin position="6"/>
        <end position="58"/>
    </location>
</feature>
<sequence length="330" mass="37799">MNRTDRLLAMLLELRSRKLCRAEDLAEQFEISVRTVYRDMLALSEAGVPICAVPGQGYSLMEGYFLPPVSLLPEEAILLLCGGELVESIFYSPWKEHARTAHRKIEALLSSSQRDQVDELRQQVRILPAPYAESSALHGQDIEADTRLFGMIREGVQENRVLQIDYHGKRSGRDGDLSSTRRKIHPYGLIYVGGGWVLVAYCELRQDMRHFRLDRIGALLPTEEKFLRDPNFSLTAYKKENDRTVQVRVCFTLDIAPQVLASRYFYIDSYVEQAERLLVTLLVRREDEVLSWILGWGHRAKVLEPASLVQRIEEEIAALQKVYMTSALLT</sequence>
<dbReference type="InterPro" id="IPR036390">
    <property type="entry name" value="WH_DNA-bd_sf"/>
</dbReference>
<feature type="domain" description="WYL" evidence="2">
    <location>
        <begin position="148"/>
        <end position="218"/>
    </location>
</feature>
<evidence type="ECO:0000259" key="2">
    <source>
        <dbReference type="Pfam" id="PF13280"/>
    </source>
</evidence>
<protein>
    <submittedName>
        <fullName evidence="4">YafY family transcriptional regulator</fullName>
    </submittedName>
</protein>
<dbReference type="Proteomes" id="UP001199916">
    <property type="component" value="Unassembled WGS sequence"/>
</dbReference>
<name>A0ABS8YHU3_9BACL</name>
<evidence type="ECO:0000313" key="4">
    <source>
        <dbReference type="EMBL" id="MCE5171331.1"/>
    </source>
</evidence>
<dbReference type="SUPFAM" id="SSF46785">
    <property type="entry name" value="Winged helix' DNA-binding domain"/>
    <property type="match status" value="1"/>
</dbReference>
<dbReference type="InterPro" id="IPR028349">
    <property type="entry name" value="PafC-like"/>
</dbReference>
<accession>A0ABS8YHU3</accession>
<dbReference type="InterPro" id="IPR026881">
    <property type="entry name" value="WYL_dom"/>
</dbReference>
<evidence type="ECO:0000313" key="5">
    <source>
        <dbReference type="Proteomes" id="UP001199916"/>
    </source>
</evidence>
<reference evidence="4 5" key="1">
    <citation type="submission" date="2021-11" db="EMBL/GenBank/DDBJ databases">
        <title>Draft genome sequence of Paenibacillus profundus YoMME, a new Gram-positive bacteria with exoelectrogenic properties.</title>
        <authorList>
            <person name="Hubenova Y."/>
            <person name="Hubenova E."/>
            <person name="Manasiev Y."/>
            <person name="Peykov S."/>
            <person name="Mitov M."/>
        </authorList>
    </citation>
    <scope>NUCLEOTIDE SEQUENCE [LARGE SCALE GENOMIC DNA]</scope>
    <source>
        <strain evidence="4 5">YoMME</strain>
    </source>
</reference>
<keyword evidence="5" id="KW-1185">Reference proteome</keyword>
<organism evidence="4 5">
    <name type="scientific">Paenibacillus profundus</name>
    <dbReference type="NCBI Taxonomy" id="1173085"/>
    <lineage>
        <taxon>Bacteria</taxon>
        <taxon>Bacillati</taxon>
        <taxon>Bacillota</taxon>
        <taxon>Bacilli</taxon>
        <taxon>Bacillales</taxon>
        <taxon>Paenibacillaceae</taxon>
        <taxon>Paenibacillus</taxon>
    </lineage>
</organism>
<dbReference type="InterPro" id="IPR051534">
    <property type="entry name" value="CBASS_pafABC_assoc_protein"/>
</dbReference>
<dbReference type="Gene3D" id="1.10.10.10">
    <property type="entry name" value="Winged helix-like DNA-binding domain superfamily/Winged helix DNA-binding domain"/>
    <property type="match status" value="1"/>
</dbReference>
<dbReference type="PANTHER" id="PTHR34580">
    <property type="match status" value="1"/>
</dbReference>
<dbReference type="PROSITE" id="PS52050">
    <property type="entry name" value="WYL"/>
    <property type="match status" value="1"/>
</dbReference>
<gene>
    <name evidence="4" type="ORF">LQV63_18685</name>
</gene>
<dbReference type="Pfam" id="PF08279">
    <property type="entry name" value="HTH_11"/>
    <property type="match status" value="1"/>
</dbReference>
<comment type="caution">
    <text evidence="4">The sequence shown here is derived from an EMBL/GenBank/DDBJ whole genome shotgun (WGS) entry which is preliminary data.</text>
</comment>